<dbReference type="EMBL" id="FJOG01000006">
    <property type="protein sequence ID" value="CZR55669.1"/>
    <property type="molecule type" value="Genomic_DNA"/>
</dbReference>
<dbReference type="AlphaFoldDB" id="A0A1L7WSB5"/>
<dbReference type="Pfam" id="PF06985">
    <property type="entry name" value="HET"/>
    <property type="match status" value="1"/>
</dbReference>
<dbReference type="PANTHER" id="PTHR33112">
    <property type="entry name" value="DOMAIN PROTEIN, PUTATIVE-RELATED"/>
    <property type="match status" value="1"/>
</dbReference>
<name>A0A1L7WSB5_9HELO</name>
<organism evidence="2 3">
    <name type="scientific">Phialocephala subalpina</name>
    <dbReference type="NCBI Taxonomy" id="576137"/>
    <lineage>
        <taxon>Eukaryota</taxon>
        <taxon>Fungi</taxon>
        <taxon>Dikarya</taxon>
        <taxon>Ascomycota</taxon>
        <taxon>Pezizomycotina</taxon>
        <taxon>Leotiomycetes</taxon>
        <taxon>Helotiales</taxon>
        <taxon>Mollisiaceae</taxon>
        <taxon>Phialocephala</taxon>
        <taxon>Phialocephala fortinii species complex</taxon>
    </lineage>
</organism>
<feature type="domain" description="Heterokaryon incompatibility" evidence="1">
    <location>
        <begin position="194"/>
        <end position="333"/>
    </location>
</feature>
<evidence type="ECO:0000313" key="2">
    <source>
        <dbReference type="EMBL" id="CZR55669.1"/>
    </source>
</evidence>
<dbReference type="PANTHER" id="PTHR33112:SF9">
    <property type="entry name" value="HETEROKARYON INCOMPATIBILITY DOMAIN-CONTAINING PROTEIN"/>
    <property type="match status" value="1"/>
</dbReference>
<evidence type="ECO:0000259" key="1">
    <source>
        <dbReference type="Pfam" id="PF06985"/>
    </source>
</evidence>
<gene>
    <name evidence="2" type="ORF">PAC_05557</name>
</gene>
<reference evidence="2 3" key="1">
    <citation type="submission" date="2016-03" db="EMBL/GenBank/DDBJ databases">
        <authorList>
            <person name="Ploux O."/>
        </authorList>
    </citation>
    <scope>NUCLEOTIDE SEQUENCE [LARGE SCALE GENOMIC DNA]</scope>
    <source>
        <strain evidence="2 3">UAMH 11012</strain>
    </source>
</reference>
<evidence type="ECO:0000313" key="3">
    <source>
        <dbReference type="Proteomes" id="UP000184330"/>
    </source>
</evidence>
<accession>A0A1L7WSB5</accession>
<keyword evidence="3" id="KW-1185">Reference proteome</keyword>
<sequence>MNCIQSLLNYLSPDFEQSLIRGYKRPVIGLKLCWRCKALKYRARGKPKHHATYKRLRSSAAKGCWLCQAVDYQLGIALQDQAKPPDLTNQVELQMARIPHLLLWFVDNTTTASGYLDELKVSDYYQFVYGLQPRALQENPSSEATFKLIYGWLNLCIQDHHCYQGEQKFSPTRVIDVSGLAPRLHLCNGIAEPYVTLSHCWGNAQPLITTIATLEDRLREIPFYSLPDMFQDAVFITRKLGIKYLWIDSLCIIQDSEEDWAREASKMGNVYRYAYLTLFVLDATDCNQSILSRRTRASGKDVVVAELESPALGSKHAVFQRSALCHRAWALQERLLSPRILFYSKEEIFWECLACTTREGSSRIKPYRPSEYSYTSYECPDVKNCLILPRGESPSMPLSPPSDWHIIVVEYTRCYLTKPTDKLPALSGLASIFRANTGYSYMAGLWQEDLRDGLLWYIDRTQSQSRHAKSEISGPSWSWASSCLPVLYVGITNSRSSPRYSPHRDIKFIGCDVTLKDENNPMGEVVHASLTVEADFETLQLLQDESGVTISDNTACKVDVFLDDSDAVYPSGTICRGLFVANWDIRPQKYEREDDLERKFGFTYPSWKYFLVVVPDLENVGSWRRIGLGRCPGIRGLFLEHSERMPIELV</sequence>
<protein>
    <recommendedName>
        <fullName evidence="1">Heterokaryon incompatibility domain-containing protein</fullName>
    </recommendedName>
</protein>
<proteinExistence type="predicted"/>
<dbReference type="Proteomes" id="UP000184330">
    <property type="component" value="Unassembled WGS sequence"/>
</dbReference>
<dbReference type="STRING" id="576137.A0A1L7WSB5"/>
<dbReference type="OrthoDB" id="5125733at2759"/>
<dbReference type="InterPro" id="IPR010730">
    <property type="entry name" value="HET"/>
</dbReference>